<dbReference type="PANTHER" id="PTHR19143">
    <property type="entry name" value="FIBRINOGEN/TENASCIN/ANGIOPOEITIN"/>
    <property type="match status" value="1"/>
</dbReference>
<evidence type="ECO:0000313" key="2">
    <source>
        <dbReference type="EMBL" id="OXA41050.1"/>
    </source>
</evidence>
<dbReference type="GO" id="GO:0005615">
    <property type="term" value="C:extracellular space"/>
    <property type="evidence" value="ECO:0007669"/>
    <property type="project" value="TreeGrafter"/>
</dbReference>
<gene>
    <name evidence="2" type="ORF">Fcan01_24182</name>
</gene>
<dbReference type="Gene3D" id="3.90.215.10">
    <property type="entry name" value="Gamma Fibrinogen, chain A, domain 1"/>
    <property type="match status" value="1"/>
</dbReference>
<dbReference type="PROSITE" id="PS51406">
    <property type="entry name" value="FIBRINOGEN_C_2"/>
    <property type="match status" value="1"/>
</dbReference>
<dbReference type="InterPro" id="IPR050373">
    <property type="entry name" value="Fibrinogen_C-term_domain"/>
</dbReference>
<dbReference type="InterPro" id="IPR002181">
    <property type="entry name" value="Fibrinogen_a/b/g_C_dom"/>
</dbReference>
<dbReference type="SMART" id="SM00186">
    <property type="entry name" value="FBG"/>
    <property type="match status" value="1"/>
</dbReference>
<protein>
    <submittedName>
        <fullName evidence="2">Fibrinogen C domain-containing protein 1-A</fullName>
    </submittedName>
</protein>
<dbReference type="OrthoDB" id="6145874at2759"/>
<dbReference type="SUPFAM" id="SSF56496">
    <property type="entry name" value="Fibrinogen C-terminal domain-like"/>
    <property type="match status" value="1"/>
</dbReference>
<dbReference type="STRING" id="158441.A0A226D7F7"/>
<proteinExistence type="predicted"/>
<dbReference type="InterPro" id="IPR014716">
    <property type="entry name" value="Fibrinogen_a/b/g_C_1"/>
</dbReference>
<evidence type="ECO:0000259" key="1">
    <source>
        <dbReference type="PROSITE" id="PS51406"/>
    </source>
</evidence>
<dbReference type="AlphaFoldDB" id="A0A226D7F7"/>
<comment type="caution">
    <text evidence="2">The sequence shown here is derived from an EMBL/GenBank/DDBJ whole genome shotgun (WGS) entry which is preliminary data.</text>
</comment>
<name>A0A226D7F7_FOLCA</name>
<dbReference type="EMBL" id="LNIX01000031">
    <property type="protein sequence ID" value="OXA41050.1"/>
    <property type="molecule type" value="Genomic_DNA"/>
</dbReference>
<evidence type="ECO:0000313" key="3">
    <source>
        <dbReference type="Proteomes" id="UP000198287"/>
    </source>
</evidence>
<accession>A0A226D7F7</accession>
<reference evidence="2 3" key="1">
    <citation type="submission" date="2015-12" db="EMBL/GenBank/DDBJ databases">
        <title>The genome of Folsomia candida.</title>
        <authorList>
            <person name="Faddeeva A."/>
            <person name="Derks M.F."/>
            <person name="Anvar Y."/>
            <person name="Smit S."/>
            <person name="Van Straalen N."/>
            <person name="Roelofs D."/>
        </authorList>
    </citation>
    <scope>NUCLEOTIDE SEQUENCE [LARGE SCALE GENOMIC DNA]</scope>
    <source>
        <strain evidence="2 3">VU population</strain>
        <tissue evidence="2">Whole body</tissue>
    </source>
</reference>
<dbReference type="InterPro" id="IPR036056">
    <property type="entry name" value="Fibrinogen-like_C"/>
</dbReference>
<feature type="non-terminal residue" evidence="2">
    <location>
        <position position="1"/>
    </location>
</feature>
<dbReference type="CDD" id="cd00087">
    <property type="entry name" value="FReD"/>
    <property type="match status" value="1"/>
</dbReference>
<dbReference type="Pfam" id="PF00147">
    <property type="entry name" value="Fibrinogen_C"/>
    <property type="match status" value="1"/>
</dbReference>
<keyword evidence="3" id="KW-1185">Reference proteome</keyword>
<feature type="domain" description="Fibrinogen C-terminal" evidence="1">
    <location>
        <begin position="174"/>
        <end position="383"/>
    </location>
</feature>
<organism evidence="2 3">
    <name type="scientific">Folsomia candida</name>
    <name type="common">Springtail</name>
    <dbReference type="NCBI Taxonomy" id="158441"/>
    <lineage>
        <taxon>Eukaryota</taxon>
        <taxon>Metazoa</taxon>
        <taxon>Ecdysozoa</taxon>
        <taxon>Arthropoda</taxon>
        <taxon>Hexapoda</taxon>
        <taxon>Collembola</taxon>
        <taxon>Entomobryomorpha</taxon>
        <taxon>Isotomoidea</taxon>
        <taxon>Isotomidae</taxon>
        <taxon>Proisotominae</taxon>
        <taxon>Folsomia</taxon>
    </lineage>
</organism>
<dbReference type="Proteomes" id="UP000198287">
    <property type="component" value="Unassembled WGS sequence"/>
</dbReference>
<sequence length="386" mass="43973">TNRSTNLSLLIQVEGADLNDEQTFRLNVNDILERLTTQLSNIPTKDEFTADIRTMEARFTEKLESLQTDMRNLEGLTQDAVNADYRLGILASEVRKVLGLFFADVCRYIVNKIFPVLQSAFNETCKYAALLLKVQSDQAAALEDIRNSSANTSQGVNTILTVLESFKYYINNSFADFYKVKTCNDDSSLTDSTFHDQQVVCDEEWVIIQRRGSPTPPGRERTNFERIWEVYENGFGRLDGDFWLGLKTIHALTVEGFTQLRVDLEDWSRNKAYAMYDVFNVAGSLEKYSLTVAGYTGTAGDGLRYHNGQQFSTIDSDNDIANFSCAATYHSGWWYKDCHKVALNSIYHNSSTTEKNWVGVIWSDWKAGNYSLKKVEMKVRKLPRLI</sequence>